<dbReference type="AlphaFoldDB" id="A0A9Q3CDN7"/>
<comment type="caution">
    <text evidence="1">The sequence shown here is derived from an EMBL/GenBank/DDBJ whole genome shotgun (WGS) entry which is preliminary data.</text>
</comment>
<sequence length="136" mass="15305">MPQYWEQRSILDQFTPDSNQMTQSWAQRSGFITNDWSPVSNGDGRNCPIIQHPIPMVPHTTSNGVHSTTHSEFKNSSVQSSLHACCSNSLDTKYIGEEMPNSLHPIILTIGHYSLKSHAFSPKSLMQSVEQMHLHT</sequence>
<dbReference type="Proteomes" id="UP000765509">
    <property type="component" value="Unassembled WGS sequence"/>
</dbReference>
<keyword evidence="2" id="KW-1185">Reference proteome</keyword>
<evidence type="ECO:0000313" key="1">
    <source>
        <dbReference type="EMBL" id="MBW0481893.1"/>
    </source>
</evidence>
<name>A0A9Q3CDN7_9BASI</name>
<evidence type="ECO:0000313" key="2">
    <source>
        <dbReference type="Proteomes" id="UP000765509"/>
    </source>
</evidence>
<accession>A0A9Q3CDN7</accession>
<reference evidence="1" key="1">
    <citation type="submission" date="2021-03" db="EMBL/GenBank/DDBJ databases">
        <title>Draft genome sequence of rust myrtle Austropuccinia psidii MF-1, a brazilian biotype.</title>
        <authorList>
            <person name="Quecine M.C."/>
            <person name="Pachon D.M.R."/>
            <person name="Bonatelli M.L."/>
            <person name="Correr F.H."/>
            <person name="Franceschini L.M."/>
            <person name="Leite T.F."/>
            <person name="Margarido G.R.A."/>
            <person name="Almeida C.A."/>
            <person name="Ferrarezi J.A."/>
            <person name="Labate C.A."/>
        </authorList>
    </citation>
    <scope>NUCLEOTIDE SEQUENCE</scope>
    <source>
        <strain evidence="1">MF-1</strain>
    </source>
</reference>
<dbReference type="EMBL" id="AVOT02006558">
    <property type="protein sequence ID" value="MBW0481893.1"/>
    <property type="molecule type" value="Genomic_DNA"/>
</dbReference>
<proteinExistence type="predicted"/>
<organism evidence="1 2">
    <name type="scientific">Austropuccinia psidii MF-1</name>
    <dbReference type="NCBI Taxonomy" id="1389203"/>
    <lineage>
        <taxon>Eukaryota</taxon>
        <taxon>Fungi</taxon>
        <taxon>Dikarya</taxon>
        <taxon>Basidiomycota</taxon>
        <taxon>Pucciniomycotina</taxon>
        <taxon>Pucciniomycetes</taxon>
        <taxon>Pucciniales</taxon>
        <taxon>Sphaerophragmiaceae</taxon>
        <taxon>Austropuccinia</taxon>
    </lineage>
</organism>
<gene>
    <name evidence="1" type="ORF">O181_021608</name>
</gene>
<protein>
    <submittedName>
        <fullName evidence="1">Uncharacterized protein</fullName>
    </submittedName>
</protein>